<organism evidence="1 2">
    <name type="scientific">Caerostris extrusa</name>
    <name type="common">Bark spider</name>
    <name type="synonym">Caerostris bankana</name>
    <dbReference type="NCBI Taxonomy" id="172846"/>
    <lineage>
        <taxon>Eukaryota</taxon>
        <taxon>Metazoa</taxon>
        <taxon>Ecdysozoa</taxon>
        <taxon>Arthropoda</taxon>
        <taxon>Chelicerata</taxon>
        <taxon>Arachnida</taxon>
        <taxon>Araneae</taxon>
        <taxon>Araneomorphae</taxon>
        <taxon>Entelegynae</taxon>
        <taxon>Araneoidea</taxon>
        <taxon>Araneidae</taxon>
        <taxon>Caerostris</taxon>
    </lineage>
</organism>
<comment type="caution">
    <text evidence="1">The sequence shown here is derived from an EMBL/GenBank/DDBJ whole genome shotgun (WGS) entry which is preliminary data.</text>
</comment>
<gene>
    <name evidence="1" type="ORF">CEXT_711361</name>
</gene>
<dbReference type="Proteomes" id="UP001054945">
    <property type="component" value="Unassembled WGS sequence"/>
</dbReference>
<dbReference type="EMBL" id="BPLR01018639">
    <property type="protein sequence ID" value="GIZ01230.1"/>
    <property type="molecule type" value="Genomic_DNA"/>
</dbReference>
<evidence type="ECO:0000313" key="2">
    <source>
        <dbReference type="Proteomes" id="UP001054945"/>
    </source>
</evidence>
<proteinExistence type="predicted"/>
<reference evidence="1 2" key="1">
    <citation type="submission" date="2021-06" db="EMBL/GenBank/DDBJ databases">
        <title>Caerostris extrusa draft genome.</title>
        <authorList>
            <person name="Kono N."/>
            <person name="Arakawa K."/>
        </authorList>
    </citation>
    <scope>NUCLEOTIDE SEQUENCE [LARGE SCALE GENOMIC DNA]</scope>
</reference>
<sequence>MCIYDDKDLDRHQNAIKVVKNWRIKIMEKTKIPAFASCRLEVAIYSSIKPFVDQGDVTVELCCHFLLRINVRDIAKSLSTNGGRPSAFRLQ</sequence>
<dbReference type="AlphaFoldDB" id="A0AAV4Y2L2"/>
<keyword evidence="2" id="KW-1185">Reference proteome</keyword>
<protein>
    <submittedName>
        <fullName evidence="1">Uncharacterized protein</fullName>
    </submittedName>
</protein>
<evidence type="ECO:0000313" key="1">
    <source>
        <dbReference type="EMBL" id="GIZ01230.1"/>
    </source>
</evidence>
<accession>A0AAV4Y2L2</accession>
<name>A0AAV4Y2L2_CAEEX</name>